<proteinExistence type="predicted"/>
<evidence type="ECO:0000313" key="1">
    <source>
        <dbReference type="EMBL" id="KAF7713618.1"/>
    </source>
</evidence>
<dbReference type="InterPro" id="IPR010349">
    <property type="entry name" value="Asparaginase_II"/>
</dbReference>
<evidence type="ECO:0000313" key="2">
    <source>
        <dbReference type="Proteomes" id="UP000631181"/>
    </source>
</evidence>
<name>A0A8J8VXV7_9EURO</name>
<organism evidence="1 2">
    <name type="scientific">Penicillium ucsense</name>
    <dbReference type="NCBI Taxonomy" id="2839758"/>
    <lineage>
        <taxon>Eukaryota</taxon>
        <taxon>Fungi</taxon>
        <taxon>Dikarya</taxon>
        <taxon>Ascomycota</taxon>
        <taxon>Pezizomycotina</taxon>
        <taxon>Eurotiomycetes</taxon>
        <taxon>Eurotiomycetidae</taxon>
        <taxon>Eurotiales</taxon>
        <taxon>Aspergillaceae</taxon>
        <taxon>Penicillium</taxon>
    </lineage>
</organism>
<protein>
    <recommendedName>
        <fullName evidence="3">L-asparaginase II</fullName>
    </recommendedName>
</protein>
<reference evidence="1" key="1">
    <citation type="journal article" date="2020" name="Front. Microbiol.">
        <title>Gene regulatory networks of Penicillium echinulatum 2HH and Penicillium oxalicum 114-2 inferred by a computational biology approach.</title>
        <authorList>
            <person name="Lenz A.R."/>
            <person name="Galan-Vasquez E."/>
            <person name="Balbinot E."/>
            <person name="De Abreu F.P."/>
            <person name="De Oliveira N.S."/>
            <person name="Da Rosa L.O."/>
            <person name="De Avila E Silva S."/>
            <person name="Camassola M."/>
            <person name="Dillon A.J.P."/>
            <person name="Perez-Rueda E."/>
        </authorList>
    </citation>
    <scope>NUCLEOTIDE SEQUENCE</scope>
    <source>
        <strain evidence="1">S1M29</strain>
    </source>
</reference>
<dbReference type="PANTHER" id="PTHR42110:SF1">
    <property type="entry name" value="L-ASPARAGINASE, PUTATIVE (AFU_ORTHOLOGUE AFUA_3G11890)-RELATED"/>
    <property type="match status" value="1"/>
</dbReference>
<sequence>MLTHLTTDYVVTDRAGVIENRHAVHAAIVDANGQALYAVGDPSRITLARSAAKPAQAAAILESGAFEKFDLDNADLALMCASHSSEERHVLQARRILSKIQCRETDLQCGGHPSISDSVNRAWIKADFTPSAVYSNCSGKHAGMLAATKALGADIQSYHSPTSPMQERIKDMVDELCQLPRGSSLWGIDGCNLPAPAFPLHRLAHMYAAFAEAAGQVEARASALDSRTRALSRVFNAMSSYPEFVGGEDRYCTVLMRAFPGILIGKLGADGCYGIGIKSSSLASESSGPGPSAVGIAVKIEDGNIPMLYAAVTEILFRLEVGHSEMREQLARFHRPLIRNTVGVVTGETTHMFKLRKIGVGDVAWSG</sequence>
<dbReference type="AlphaFoldDB" id="A0A8J8VXV7"/>
<dbReference type="Pfam" id="PF06089">
    <property type="entry name" value="Asparaginase_II"/>
    <property type="match status" value="1"/>
</dbReference>
<accession>A0A8J8VXV7</accession>
<comment type="caution">
    <text evidence="1">The sequence shown here is derived from an EMBL/GenBank/DDBJ whole genome shotgun (WGS) entry which is preliminary data.</text>
</comment>
<dbReference type="Proteomes" id="UP000631181">
    <property type="component" value="Unassembled WGS sequence"/>
</dbReference>
<evidence type="ECO:0008006" key="3">
    <source>
        <dbReference type="Google" id="ProtNLM"/>
    </source>
</evidence>
<dbReference type="PANTHER" id="PTHR42110">
    <property type="entry name" value="L-ASPARAGINASE, PUTATIVE (AFU_ORTHOLOGUE AFUA_3G11890)-RELATED"/>
    <property type="match status" value="1"/>
</dbReference>
<gene>
    <name evidence="1" type="ORF">PECM_000841</name>
</gene>
<keyword evidence="2" id="KW-1185">Reference proteome</keyword>
<dbReference type="OrthoDB" id="2588474at2759"/>
<dbReference type="EMBL" id="WIWV01000111">
    <property type="protein sequence ID" value="KAF7713618.1"/>
    <property type="molecule type" value="Genomic_DNA"/>
</dbReference>